<gene>
    <name evidence="3" type="ORF">E8E13_011140</name>
</gene>
<dbReference type="SUPFAM" id="SSF53474">
    <property type="entry name" value="alpha/beta-Hydrolases"/>
    <property type="match status" value="1"/>
</dbReference>
<reference evidence="3" key="1">
    <citation type="submission" date="2019-04" db="EMBL/GenBank/DDBJ databases">
        <title>Sequencing of skin fungus with MAO and IRED activity.</title>
        <authorList>
            <person name="Marsaioli A.J."/>
            <person name="Bonatto J.M.C."/>
            <person name="Reis Junior O."/>
        </authorList>
    </citation>
    <scope>NUCLEOTIDE SEQUENCE</scope>
    <source>
        <strain evidence="3">30M1</strain>
    </source>
</reference>
<feature type="domain" description="BD-FAE-like" evidence="2">
    <location>
        <begin position="19"/>
        <end position="271"/>
    </location>
</feature>
<dbReference type="InterPro" id="IPR029058">
    <property type="entry name" value="AB_hydrolase_fold"/>
</dbReference>
<dbReference type="EMBL" id="SWKU01000006">
    <property type="protein sequence ID" value="KAF3006092.1"/>
    <property type="molecule type" value="Genomic_DNA"/>
</dbReference>
<dbReference type="PANTHER" id="PTHR48081">
    <property type="entry name" value="AB HYDROLASE SUPERFAMILY PROTEIN C4A8.06C"/>
    <property type="match status" value="1"/>
</dbReference>
<dbReference type="Gene3D" id="3.40.50.1820">
    <property type="entry name" value="alpha/beta hydrolase"/>
    <property type="match status" value="1"/>
</dbReference>
<evidence type="ECO:0000259" key="2">
    <source>
        <dbReference type="Pfam" id="PF20434"/>
    </source>
</evidence>
<proteinExistence type="predicted"/>
<protein>
    <recommendedName>
        <fullName evidence="2">BD-FAE-like domain-containing protein</fullName>
    </recommendedName>
</protein>
<evidence type="ECO:0000313" key="4">
    <source>
        <dbReference type="Proteomes" id="UP000801428"/>
    </source>
</evidence>
<dbReference type="GO" id="GO:0016787">
    <property type="term" value="F:hydrolase activity"/>
    <property type="evidence" value="ECO:0007669"/>
    <property type="project" value="UniProtKB-KW"/>
</dbReference>
<sequence>MASLRVPYKTVGDVGIPTDIYIPKQTESKPAPILIMIHGGAFMLGHAGINSTDQIQDCLERGWIVLAIEHRLCPGVSVLDGPMADVHDALSWAQNGDLVRVLKEHGKELAVDAQRILVMGTSSGGHLALSTAWNSDRTPVAILDFYGPKCFADPFWSMPMPDMPEHFYNPLSDADVRAVYDEQAVFTGGLSLEGQASGADFSNTKQRQGFAMHQIAIGKVINTIWPLYPSNLEQIDPILNVSADWPPTAIVHGTADTMVPIRLSKEFEKRLRDNGVKTAFFEIEGEPHTFVGKMVKGSTTWETQRRGFDWLEERLKESCKQIE</sequence>
<keyword evidence="4" id="KW-1185">Reference proteome</keyword>
<dbReference type="PANTHER" id="PTHR48081:SF3">
    <property type="entry name" value="ALPHA_BETA HYDROLASE FOLD-3 DOMAIN-CONTAINING PROTEIN"/>
    <property type="match status" value="1"/>
</dbReference>
<dbReference type="Proteomes" id="UP000801428">
    <property type="component" value="Unassembled WGS sequence"/>
</dbReference>
<keyword evidence="1" id="KW-0378">Hydrolase</keyword>
<dbReference type="InterPro" id="IPR050300">
    <property type="entry name" value="GDXG_lipolytic_enzyme"/>
</dbReference>
<accession>A0A9P4TH36</accession>
<dbReference type="InterPro" id="IPR049492">
    <property type="entry name" value="BD-FAE-like_dom"/>
</dbReference>
<dbReference type="OrthoDB" id="19653at2759"/>
<evidence type="ECO:0000256" key="1">
    <source>
        <dbReference type="ARBA" id="ARBA00022801"/>
    </source>
</evidence>
<organism evidence="3 4">
    <name type="scientific">Curvularia kusanoi</name>
    <name type="common">Cochliobolus kusanoi</name>
    <dbReference type="NCBI Taxonomy" id="90978"/>
    <lineage>
        <taxon>Eukaryota</taxon>
        <taxon>Fungi</taxon>
        <taxon>Dikarya</taxon>
        <taxon>Ascomycota</taxon>
        <taxon>Pezizomycotina</taxon>
        <taxon>Dothideomycetes</taxon>
        <taxon>Pleosporomycetidae</taxon>
        <taxon>Pleosporales</taxon>
        <taxon>Pleosporineae</taxon>
        <taxon>Pleosporaceae</taxon>
        <taxon>Curvularia</taxon>
    </lineage>
</organism>
<dbReference type="Pfam" id="PF20434">
    <property type="entry name" value="BD-FAE"/>
    <property type="match status" value="1"/>
</dbReference>
<comment type="caution">
    <text evidence="3">The sequence shown here is derived from an EMBL/GenBank/DDBJ whole genome shotgun (WGS) entry which is preliminary data.</text>
</comment>
<name>A0A9P4TH36_CURKU</name>
<dbReference type="AlphaFoldDB" id="A0A9P4TH36"/>
<evidence type="ECO:0000313" key="3">
    <source>
        <dbReference type="EMBL" id="KAF3006092.1"/>
    </source>
</evidence>